<dbReference type="FunFam" id="3.30.1520.10:FF:000022">
    <property type="entry name" value="Kinesin family member 16B"/>
    <property type="match status" value="1"/>
</dbReference>
<feature type="compositionally biased region" description="Basic and acidic residues" evidence="1">
    <location>
        <begin position="1"/>
        <end position="10"/>
    </location>
</feature>
<accession>A0A3P9INS4</accession>
<reference evidence="3 4" key="2">
    <citation type="submission" date="2017-04" db="EMBL/GenBank/DDBJ databases">
        <title>CpG methylation of centromeres and impact of large insertions on vertebrate speciation.</title>
        <authorList>
            <person name="Ichikawa K."/>
            <person name="Yoshimura J."/>
            <person name="Morishita S."/>
        </authorList>
    </citation>
    <scope>NUCLEOTIDE SEQUENCE</scope>
    <source>
        <strain evidence="3 4">HSOK</strain>
    </source>
</reference>
<name>A0A3P9INS4_ORYLA</name>
<dbReference type="Proteomes" id="UP000265200">
    <property type="component" value="Chromosome 1"/>
</dbReference>
<dbReference type="SUPFAM" id="SSF64268">
    <property type="entry name" value="PX domain"/>
    <property type="match status" value="1"/>
</dbReference>
<evidence type="ECO:0000313" key="4">
    <source>
        <dbReference type="Proteomes" id="UP000265200"/>
    </source>
</evidence>
<dbReference type="AlphaFoldDB" id="A0A3P9INS4"/>
<reference evidence="3" key="3">
    <citation type="submission" date="2025-08" db="UniProtKB">
        <authorList>
            <consortium name="Ensembl"/>
        </authorList>
    </citation>
    <scope>IDENTIFICATION</scope>
    <source>
        <strain evidence="3">HSOK</strain>
    </source>
</reference>
<dbReference type="PANTHER" id="PTHR47194">
    <property type="entry name" value="SORTING NEXIN-29-RELATED"/>
    <property type="match status" value="1"/>
</dbReference>
<proteinExistence type="predicted"/>
<dbReference type="Ensembl" id="ENSORLT00015030953.1">
    <property type="protein sequence ID" value="ENSORLP00015021506.1"/>
    <property type="gene ID" value="ENSORLG00015022771.1"/>
</dbReference>
<dbReference type="GO" id="GO:0035091">
    <property type="term" value="F:phosphatidylinositol binding"/>
    <property type="evidence" value="ECO:0007669"/>
    <property type="project" value="InterPro"/>
</dbReference>
<evidence type="ECO:0000313" key="3">
    <source>
        <dbReference type="Ensembl" id="ENSORLP00015021506.1"/>
    </source>
</evidence>
<feature type="region of interest" description="Disordered" evidence="1">
    <location>
        <begin position="1"/>
        <end position="67"/>
    </location>
</feature>
<protein>
    <submittedName>
        <fullName evidence="3">Kinesin family member 16Ba</fullName>
    </submittedName>
</protein>
<organism evidence="3 4">
    <name type="scientific">Oryzias latipes</name>
    <name type="common">Japanese rice fish</name>
    <name type="synonym">Japanese killifish</name>
    <dbReference type="NCBI Taxonomy" id="8090"/>
    <lineage>
        <taxon>Eukaryota</taxon>
        <taxon>Metazoa</taxon>
        <taxon>Chordata</taxon>
        <taxon>Craniata</taxon>
        <taxon>Vertebrata</taxon>
        <taxon>Euteleostomi</taxon>
        <taxon>Actinopterygii</taxon>
        <taxon>Neopterygii</taxon>
        <taxon>Teleostei</taxon>
        <taxon>Neoteleostei</taxon>
        <taxon>Acanthomorphata</taxon>
        <taxon>Ovalentaria</taxon>
        <taxon>Atherinomorphae</taxon>
        <taxon>Beloniformes</taxon>
        <taxon>Adrianichthyidae</taxon>
        <taxon>Oryziinae</taxon>
        <taxon>Oryzias</taxon>
    </lineage>
</organism>
<dbReference type="PANTHER" id="PTHR47194:SF3">
    <property type="entry name" value="SORTING NEXIN 29"/>
    <property type="match status" value="1"/>
</dbReference>
<evidence type="ECO:0000256" key="1">
    <source>
        <dbReference type="SAM" id="MobiDB-lite"/>
    </source>
</evidence>
<dbReference type="InterPro" id="IPR036871">
    <property type="entry name" value="PX_dom_sf"/>
</dbReference>
<evidence type="ECO:0000259" key="2">
    <source>
        <dbReference type="PROSITE" id="PS50195"/>
    </source>
</evidence>
<feature type="compositionally biased region" description="Polar residues" evidence="1">
    <location>
        <begin position="26"/>
        <end position="44"/>
    </location>
</feature>
<dbReference type="Gene3D" id="3.30.1520.10">
    <property type="entry name" value="Phox-like domain"/>
    <property type="match status" value="1"/>
</dbReference>
<dbReference type="InterPro" id="IPR001683">
    <property type="entry name" value="PX_dom"/>
</dbReference>
<reference evidence="3" key="4">
    <citation type="submission" date="2025-09" db="UniProtKB">
        <authorList>
            <consortium name="Ensembl"/>
        </authorList>
    </citation>
    <scope>IDENTIFICATION</scope>
    <source>
        <strain evidence="3">HSOK</strain>
    </source>
</reference>
<sequence length="203" mass="23370">MKVQIRDEAGPKFWRGRGPPTGPEVNPQTKEAKNTLNRRSSVWTATREPEPSRDVSGLGSEPDPGGTPIKVVIPRYVLRGQGKDEHFEFEVKMTVMDETWTVFRRYSRFREMHKALRLKHPELLTLEFPPKMLFGNRDERLVAERRGLLERYLRKLFQVMLASGTSPLRADDDGVYRLSKRSVCEFSLFFKKGVFESSSHGTG</sequence>
<dbReference type="PROSITE" id="PS50195">
    <property type="entry name" value="PX"/>
    <property type="match status" value="1"/>
</dbReference>
<dbReference type="CDD" id="cd06874">
    <property type="entry name" value="PX_KIF16B_SNX23"/>
    <property type="match status" value="1"/>
</dbReference>
<feature type="domain" description="PX" evidence="2">
    <location>
        <begin position="67"/>
        <end position="185"/>
    </location>
</feature>
<dbReference type="SMART" id="SM00312">
    <property type="entry name" value="PX"/>
    <property type="match status" value="1"/>
</dbReference>
<dbReference type="Pfam" id="PF00787">
    <property type="entry name" value="PX"/>
    <property type="match status" value="1"/>
</dbReference>
<reference key="1">
    <citation type="journal article" date="2007" name="Nature">
        <title>The medaka draft genome and insights into vertebrate genome evolution.</title>
        <authorList>
            <person name="Kasahara M."/>
            <person name="Naruse K."/>
            <person name="Sasaki S."/>
            <person name="Nakatani Y."/>
            <person name="Qu W."/>
            <person name="Ahsan B."/>
            <person name="Yamada T."/>
            <person name="Nagayasu Y."/>
            <person name="Doi K."/>
            <person name="Kasai Y."/>
            <person name="Jindo T."/>
            <person name="Kobayashi D."/>
            <person name="Shimada A."/>
            <person name="Toyoda A."/>
            <person name="Kuroki Y."/>
            <person name="Fujiyama A."/>
            <person name="Sasaki T."/>
            <person name="Shimizu A."/>
            <person name="Asakawa S."/>
            <person name="Shimizu N."/>
            <person name="Hashimoto S."/>
            <person name="Yang J."/>
            <person name="Lee Y."/>
            <person name="Matsushima K."/>
            <person name="Sugano S."/>
            <person name="Sakaizumi M."/>
            <person name="Narita T."/>
            <person name="Ohishi K."/>
            <person name="Haga S."/>
            <person name="Ohta F."/>
            <person name="Nomoto H."/>
            <person name="Nogata K."/>
            <person name="Morishita T."/>
            <person name="Endo T."/>
            <person name="Shin-I T."/>
            <person name="Takeda H."/>
            <person name="Morishita S."/>
            <person name="Kohara Y."/>
        </authorList>
    </citation>
    <scope>NUCLEOTIDE SEQUENCE [LARGE SCALE GENOMIC DNA]</scope>
    <source>
        <strain>Hd-rR</strain>
    </source>
</reference>